<name>A8FX16_SHESH</name>
<evidence type="ECO:0000313" key="1">
    <source>
        <dbReference type="EMBL" id="ABV37389.1"/>
    </source>
</evidence>
<protein>
    <submittedName>
        <fullName evidence="1">Uncharacterized protein</fullName>
    </submittedName>
</protein>
<evidence type="ECO:0000313" key="2">
    <source>
        <dbReference type="Proteomes" id="UP000002015"/>
    </source>
</evidence>
<reference evidence="1 2" key="1">
    <citation type="submission" date="2007-08" db="EMBL/GenBank/DDBJ databases">
        <title>Complete sequence of Shewanella sediminis HAW-EB3.</title>
        <authorList>
            <consortium name="US DOE Joint Genome Institute"/>
            <person name="Copeland A."/>
            <person name="Lucas S."/>
            <person name="Lapidus A."/>
            <person name="Barry K."/>
            <person name="Glavina del Rio T."/>
            <person name="Dalin E."/>
            <person name="Tice H."/>
            <person name="Pitluck S."/>
            <person name="Chertkov O."/>
            <person name="Brettin T."/>
            <person name="Bruce D."/>
            <person name="Detter J.C."/>
            <person name="Han C."/>
            <person name="Schmutz J."/>
            <person name="Larimer F."/>
            <person name="Land M."/>
            <person name="Hauser L."/>
            <person name="Kyrpides N."/>
            <person name="Kim E."/>
            <person name="Zhao J.-S."/>
            <person name="Richardson P."/>
        </authorList>
    </citation>
    <scope>NUCLEOTIDE SEQUENCE [LARGE SCALE GENOMIC DNA]</scope>
    <source>
        <strain evidence="1 2">HAW-EB3</strain>
    </source>
</reference>
<dbReference type="AlphaFoldDB" id="A8FX16"/>
<dbReference type="KEGG" id="sse:Ssed_2782"/>
<proteinExistence type="predicted"/>
<dbReference type="STRING" id="425104.Ssed_2782"/>
<keyword evidence="2" id="KW-1185">Reference proteome</keyword>
<sequence>MFACFVVLGVKIENIDSSAYIRNGVNIVTFGTEGSTANLLYLSVCCNTRFCSIRDVCHYHVDFKVIYFSWLKKQHGGSAC</sequence>
<dbReference type="HOGENOM" id="CLU_2587789_0_0_6"/>
<gene>
    <name evidence="1" type="ordered locus">Ssed_2782</name>
</gene>
<dbReference type="Proteomes" id="UP000002015">
    <property type="component" value="Chromosome"/>
</dbReference>
<accession>A8FX16</accession>
<dbReference type="EMBL" id="CP000821">
    <property type="protein sequence ID" value="ABV37389.1"/>
    <property type="molecule type" value="Genomic_DNA"/>
</dbReference>
<organism evidence="1 2">
    <name type="scientific">Shewanella sediminis (strain HAW-EB3)</name>
    <dbReference type="NCBI Taxonomy" id="425104"/>
    <lineage>
        <taxon>Bacteria</taxon>
        <taxon>Pseudomonadati</taxon>
        <taxon>Pseudomonadota</taxon>
        <taxon>Gammaproteobacteria</taxon>
        <taxon>Alteromonadales</taxon>
        <taxon>Shewanellaceae</taxon>
        <taxon>Shewanella</taxon>
    </lineage>
</organism>